<evidence type="ECO:0000256" key="1">
    <source>
        <dbReference type="SAM" id="Phobius"/>
    </source>
</evidence>
<proteinExistence type="predicted"/>
<sequence length="341" mass="38803">MEAQHQLGKFLSALMLSVFYFILQKDPALCREKLQWINLHTKSSISVKIKKCWISVNSLENLQETTVQPVLDFGSTIATIYRTASTGHTSVINIPYSCIHSIEFTVDTRMVYIQTNEVTGLDEVSLLAFLVSRKHYTILRRALQDKFGETVQKHEVVQKKGITKFDDVKFQNKGKIVSEITASPKSLAYQRSTPTEVFRRMDQGLRNADNNCRKLKIDQISSQATLESQMAGFEDTIHKMSRILFARKKQIQVSQYTLTSQRDSIRNCLLFDLPQADVATSILHDDIKKRSEHISKWTLDALCDAYMNGALQTSTYQHGLQTVIALVLAVVLTSISFVRQF</sequence>
<feature type="signal peptide" evidence="2">
    <location>
        <begin position="1"/>
        <end position="30"/>
    </location>
</feature>
<organism evidence="3">
    <name type="scientific">Albugo laibachii Nc14</name>
    <dbReference type="NCBI Taxonomy" id="890382"/>
    <lineage>
        <taxon>Eukaryota</taxon>
        <taxon>Sar</taxon>
        <taxon>Stramenopiles</taxon>
        <taxon>Oomycota</taxon>
        <taxon>Peronosporomycetes</taxon>
        <taxon>Albuginales</taxon>
        <taxon>Albuginaceae</taxon>
        <taxon>Albugo</taxon>
    </lineage>
</organism>
<accession>F0W2B7</accession>
<reference evidence="3" key="1">
    <citation type="journal article" date="2011" name="PLoS Biol.">
        <title>Gene gain and loss during evolution of obligate parasitism in the white rust pathogen of Arabidopsis thaliana.</title>
        <authorList>
            <person name="Kemen E."/>
            <person name="Gardiner A."/>
            <person name="Schultz-Larsen T."/>
            <person name="Kemen A.C."/>
            <person name="Balmuth A.L."/>
            <person name="Robert-Seilaniantz A."/>
            <person name="Bailey K."/>
            <person name="Holub E."/>
            <person name="Studholme D.J."/>
            <person name="Maclean D."/>
            <person name="Jones J.D."/>
        </authorList>
    </citation>
    <scope>NUCLEOTIDE SEQUENCE</scope>
</reference>
<evidence type="ECO:0000313" key="3">
    <source>
        <dbReference type="EMBL" id="CCA15202.1"/>
    </source>
</evidence>
<gene>
    <name evidence="3" type="primary">AlNc14C9G1167</name>
    <name evidence="3" type="ORF">ALNC14_013450</name>
</gene>
<keyword evidence="2" id="KW-0732">Signal</keyword>
<keyword evidence="1" id="KW-0472">Membrane</keyword>
<dbReference type="EMBL" id="FR824054">
    <property type="protein sequence ID" value="CCA15202.1"/>
    <property type="molecule type" value="Genomic_DNA"/>
</dbReference>
<keyword evidence="1" id="KW-1133">Transmembrane helix</keyword>
<feature type="chain" id="PRO_5003263287" evidence="2">
    <location>
        <begin position="31"/>
        <end position="341"/>
    </location>
</feature>
<reference evidence="3" key="2">
    <citation type="submission" date="2011-02" db="EMBL/GenBank/DDBJ databases">
        <authorList>
            <person name="MacLean D."/>
        </authorList>
    </citation>
    <scope>NUCLEOTIDE SEQUENCE</scope>
</reference>
<dbReference type="HOGENOM" id="CLU_814849_0_0_1"/>
<protein>
    <submittedName>
        <fullName evidence="3">AlNc14C9G1167 protein</fullName>
    </submittedName>
</protein>
<dbReference type="AlphaFoldDB" id="F0W2B7"/>
<feature type="transmembrane region" description="Helical" evidence="1">
    <location>
        <begin position="319"/>
        <end position="338"/>
    </location>
</feature>
<name>F0W2B7_9STRA</name>
<evidence type="ECO:0000256" key="2">
    <source>
        <dbReference type="SAM" id="SignalP"/>
    </source>
</evidence>
<keyword evidence="1" id="KW-0812">Transmembrane</keyword>